<proteinExistence type="predicted"/>
<dbReference type="SUPFAM" id="SSF49265">
    <property type="entry name" value="Fibronectin type III"/>
    <property type="match status" value="3"/>
</dbReference>
<dbReference type="Gene3D" id="2.60.40.1120">
    <property type="entry name" value="Carboxypeptidase-like, regulatory domain"/>
    <property type="match status" value="1"/>
</dbReference>
<dbReference type="InterPro" id="IPR013320">
    <property type="entry name" value="ConA-like_dom_sf"/>
</dbReference>
<dbReference type="PROSITE" id="PS50853">
    <property type="entry name" value="FN3"/>
    <property type="match status" value="2"/>
</dbReference>
<evidence type="ECO:0000313" key="4">
    <source>
        <dbReference type="EMBL" id="OGZ18847.1"/>
    </source>
</evidence>
<dbReference type="InterPro" id="IPR003961">
    <property type="entry name" value="FN3_dom"/>
</dbReference>
<dbReference type="Gene3D" id="2.60.40.10">
    <property type="entry name" value="Immunoglobulins"/>
    <property type="match status" value="3"/>
</dbReference>
<evidence type="ECO:0000259" key="3">
    <source>
        <dbReference type="PROSITE" id="PS50853"/>
    </source>
</evidence>
<dbReference type="InterPro" id="IPR018765">
    <property type="entry name" value="DUF2341"/>
</dbReference>
<dbReference type="CDD" id="cd00063">
    <property type="entry name" value="FN3"/>
    <property type="match status" value="1"/>
</dbReference>
<feature type="compositionally biased region" description="Polar residues" evidence="1">
    <location>
        <begin position="192"/>
        <end position="201"/>
    </location>
</feature>
<reference evidence="4 5" key="1">
    <citation type="journal article" date="2016" name="Nat. Commun.">
        <title>Thousands of microbial genomes shed light on interconnected biogeochemical processes in an aquifer system.</title>
        <authorList>
            <person name="Anantharaman K."/>
            <person name="Brown C.T."/>
            <person name="Hug L.A."/>
            <person name="Sharon I."/>
            <person name="Castelle C.J."/>
            <person name="Probst A.J."/>
            <person name="Thomas B.C."/>
            <person name="Singh A."/>
            <person name="Wilkins M.J."/>
            <person name="Karaoz U."/>
            <person name="Brodie E.L."/>
            <person name="Williams K.H."/>
            <person name="Hubbard S.S."/>
            <person name="Banfield J.F."/>
        </authorList>
    </citation>
    <scope>NUCLEOTIDE SEQUENCE [LARGE SCALE GENOMIC DNA]</scope>
</reference>
<feature type="transmembrane region" description="Helical" evidence="2">
    <location>
        <begin position="1595"/>
        <end position="1619"/>
    </location>
</feature>
<dbReference type="Pfam" id="PF10102">
    <property type="entry name" value="DUF2341"/>
    <property type="match status" value="1"/>
</dbReference>
<dbReference type="InterPro" id="IPR008969">
    <property type="entry name" value="CarboxyPept-like_regulatory"/>
</dbReference>
<dbReference type="EMBL" id="MHLY01000006">
    <property type="protein sequence ID" value="OGZ18847.1"/>
    <property type="molecule type" value="Genomic_DNA"/>
</dbReference>
<accession>A0A1G2DZ35</accession>
<comment type="caution">
    <text evidence="4">The sequence shown here is derived from an EMBL/GenBank/DDBJ whole genome shotgun (WGS) entry which is preliminary data.</text>
</comment>
<evidence type="ECO:0000256" key="1">
    <source>
        <dbReference type="SAM" id="MobiDB-lite"/>
    </source>
</evidence>
<dbReference type="Proteomes" id="UP000176755">
    <property type="component" value="Unassembled WGS sequence"/>
</dbReference>
<dbReference type="Pfam" id="PF13385">
    <property type="entry name" value="Laminin_G_3"/>
    <property type="match status" value="1"/>
</dbReference>
<evidence type="ECO:0000256" key="2">
    <source>
        <dbReference type="SAM" id="Phobius"/>
    </source>
</evidence>
<dbReference type="SMART" id="SM00060">
    <property type="entry name" value="FN3"/>
    <property type="match status" value="4"/>
</dbReference>
<dbReference type="InterPro" id="IPR036116">
    <property type="entry name" value="FN3_sf"/>
</dbReference>
<gene>
    <name evidence="4" type="ORF">A2175_02310</name>
</gene>
<dbReference type="SUPFAM" id="SSF49899">
    <property type="entry name" value="Concanavalin A-like lectins/glucanases"/>
    <property type="match status" value="1"/>
</dbReference>
<dbReference type="SUPFAM" id="SSF49464">
    <property type="entry name" value="Carboxypeptidase regulatory domain-like"/>
    <property type="match status" value="1"/>
</dbReference>
<keyword evidence="2" id="KW-1133">Transmembrane helix</keyword>
<keyword evidence="2" id="KW-0472">Membrane</keyword>
<name>A0A1G2DZ35_9BACT</name>
<protein>
    <recommendedName>
        <fullName evidence="3">Fibronectin type-III domain-containing protein</fullName>
    </recommendedName>
</protein>
<keyword evidence="2" id="KW-0812">Transmembrane</keyword>
<feature type="domain" description="Fibronectin type-III" evidence="3">
    <location>
        <begin position="611"/>
        <end position="715"/>
    </location>
</feature>
<dbReference type="Gene3D" id="2.60.120.200">
    <property type="match status" value="1"/>
</dbReference>
<sequence length="1635" mass="178861">MIKQNSIRVIWRKRKIKNKIPPVGLILILFLVLVGNAILFQDNQPQKVFAAGGDWYNSDWVYRNKITIDPAEVDMDLTNFAVLYSVTDADLRDTANGGYVSQSDGGDILFTNYTGTKLDHEIEKYVPATGELAAWVEVDSLSSTENTDIYIYYGNVAACADQWNISETWDEGVGNSIQMVQHLKDDPDASHITDSTSNNNDGTKKAANEPIEADGKIGKAQTFDGNDYISQPVVLGQQGSVEFWIDPDTSGSWNNHWFSSRDTSTPNNFFILQQYLTDCYFGWNVGGTDKRIIVPVAQIPAGWFHLVFTWDSATGLSIIYLNGSYKNQTTGLPSIYTMVYPPSMMAFNDMGSKGTNAKGNLDEFRIYNRVLSVEEISTKYNNTNDPSAFYDVAVIESGMHHLKITGNALQTAGAEQTITITAQDSGGTTFTAYSGDKFLVFSGANNAPDGTEPTCDSVVFGNSTTVNFVNGVGTCAMKLYKAETAEIDVDEGVFSSTGDASYDLDVTVSAAVLNNFLVEAPANANSDEAFPATITSRDDYNNITTDVTGAATVSVDTGSVLPASVAEGDFTDDGIWTDNITISDITEQPTVTLSVFNGGANGSDNVSVLGIPADPSGVSAVYNSDTQLTVTWSDNSTVESGYKIERNTDTGLGFGGYAEIADVGADTESFVDNVANNPADPPQADARYQYRARAYNGIGNSDYSEDAVIHYTTPGTPSNVAGAYVDDTQFNISYTDNAAVEDTHRIERCSGANCDATYETDLGTFESSPQSDTTGLVSDSRYRWRARAETPDSVYSSYGTSNYNYTTPDAPTIGTPAYVADDEITVNWTDTSAFEDGFRVWVSEDGGAFSEVTAGVNTVGAGIETYSYIGSSADHSYKFKVQSHTPNDLTNDSGESSVIYTTPDAPTIGTPAVDSATAITWYWTDNSDFEESFRLDFDLGGGTDVDDIAADSTNYQTTALDPNVQYAVHVHAYRADRGESPASASSNPIYTLANIPSGLTLVAGSQTQITVSWSANSNSLNTEYFVENITAGTNSGWITSLSWASAGLSCSNSYSFKVKARNGDNVETGFGTEAGISTQSCPTGSGMPSAWFNPPAPPAEGFNVLINNNNSETNSRFVTLALRGGSDAERMAISNFSDFKNAVQEPYVSAKEWDLCKELVSCTEGTYIVYAKFYTSWGTDSEVVSDSIIYKIVPSAEEPSFIERIPEILEPLIPGIFKPEPPEVEIPEIPIEELVPEETPLSLQNKWQLLSMKPIREFVLASLPTEIRKLAEKFPDLGETFKKVGITKITDVVKLKELKLTLPGLTESIGLPKIKIEPGKFALPQGVPIVELPSSIKEQLPTEIVFAKTGGELIDFNIGLTVDEKGELQQKITTISGKPLQLVTKPEKPVKSVKGYVVFKSKKPQETSFQIPFNYLAASLIFTNPVFAKTQENPVRTEEKLVLLEFEYTDPDGDGIYTAEIQAPIIEGEYEIITVMDFEDPELGKKEIRLITVIDPEGYIYEKDGNKETRIPGAIVSLFWLNSETDQYELWPAKEYQQENPQTTDVRGTYSFLVPEGYYYLKIETPGYLVYDGKPFEVKEGSGVHVNVGLKTKYWWLKIIDLKTGLLVLFMILLLYNFYCDKIREKTSKNQKTHE</sequence>
<feature type="transmembrane region" description="Helical" evidence="2">
    <location>
        <begin position="20"/>
        <end position="40"/>
    </location>
</feature>
<evidence type="ECO:0000313" key="5">
    <source>
        <dbReference type="Proteomes" id="UP000176755"/>
    </source>
</evidence>
<organism evidence="4 5">
    <name type="scientific">Candidatus Nealsonbacteria bacterium RBG_13_42_11</name>
    <dbReference type="NCBI Taxonomy" id="1801663"/>
    <lineage>
        <taxon>Bacteria</taxon>
        <taxon>Candidatus Nealsoniibacteriota</taxon>
    </lineage>
</organism>
<dbReference type="InterPro" id="IPR013783">
    <property type="entry name" value="Ig-like_fold"/>
</dbReference>
<dbReference type="STRING" id="1801663.A2175_02310"/>
<feature type="domain" description="Fibronectin type-III" evidence="3">
    <location>
        <begin position="807"/>
        <end position="904"/>
    </location>
</feature>
<feature type="region of interest" description="Disordered" evidence="1">
    <location>
        <begin position="187"/>
        <end position="209"/>
    </location>
</feature>